<dbReference type="EMBL" id="JARKIE010000284">
    <property type="protein sequence ID" value="KAJ7658038.1"/>
    <property type="molecule type" value="Genomic_DNA"/>
</dbReference>
<protein>
    <submittedName>
        <fullName evidence="2">Uncharacterized protein</fullName>
    </submittedName>
</protein>
<accession>A0AAD7G1G9</accession>
<proteinExistence type="predicted"/>
<name>A0AAD7G1G9_MYCRO</name>
<keyword evidence="3" id="KW-1185">Reference proteome</keyword>
<dbReference type="Proteomes" id="UP001221757">
    <property type="component" value="Unassembled WGS sequence"/>
</dbReference>
<gene>
    <name evidence="2" type="ORF">B0H17DRAFT_1185721</name>
</gene>
<reference evidence="2" key="1">
    <citation type="submission" date="2023-03" db="EMBL/GenBank/DDBJ databases">
        <title>Massive genome expansion in bonnet fungi (Mycena s.s.) driven by repeated elements and novel gene families across ecological guilds.</title>
        <authorList>
            <consortium name="Lawrence Berkeley National Laboratory"/>
            <person name="Harder C.B."/>
            <person name="Miyauchi S."/>
            <person name="Viragh M."/>
            <person name="Kuo A."/>
            <person name="Thoen E."/>
            <person name="Andreopoulos B."/>
            <person name="Lu D."/>
            <person name="Skrede I."/>
            <person name="Drula E."/>
            <person name="Henrissat B."/>
            <person name="Morin E."/>
            <person name="Kohler A."/>
            <person name="Barry K."/>
            <person name="LaButti K."/>
            <person name="Morin E."/>
            <person name="Salamov A."/>
            <person name="Lipzen A."/>
            <person name="Mereny Z."/>
            <person name="Hegedus B."/>
            <person name="Baldrian P."/>
            <person name="Stursova M."/>
            <person name="Weitz H."/>
            <person name="Taylor A."/>
            <person name="Grigoriev I.V."/>
            <person name="Nagy L.G."/>
            <person name="Martin F."/>
            <person name="Kauserud H."/>
        </authorList>
    </citation>
    <scope>NUCLEOTIDE SEQUENCE</scope>
    <source>
        <strain evidence="2">CBHHK067</strain>
    </source>
</reference>
<feature type="region of interest" description="Disordered" evidence="1">
    <location>
        <begin position="153"/>
        <end position="180"/>
    </location>
</feature>
<evidence type="ECO:0000313" key="3">
    <source>
        <dbReference type="Proteomes" id="UP001221757"/>
    </source>
</evidence>
<evidence type="ECO:0000256" key="1">
    <source>
        <dbReference type="SAM" id="MobiDB-lite"/>
    </source>
</evidence>
<evidence type="ECO:0000313" key="2">
    <source>
        <dbReference type="EMBL" id="KAJ7658038.1"/>
    </source>
</evidence>
<comment type="caution">
    <text evidence="2">The sequence shown here is derived from an EMBL/GenBank/DDBJ whole genome shotgun (WGS) entry which is preliminary data.</text>
</comment>
<sequence>MQKTDGSHFFAANSRAYIQFDVTFNNGGGTPDSEVAVSRRGVREIARGICVIPNDLRERTLANWQRRPRAGSRLPTFLVLFLPRRSHHPPEIDFNLKSHLPGFNFTVKLEGAARAVPTKFGLRFAHSLSYPYLQGCAFSGACTPSFSFDVARDEHGHPTRRASARPLGGRQRRGAEPDNP</sequence>
<dbReference type="AlphaFoldDB" id="A0AAD7G1G9"/>
<organism evidence="2 3">
    <name type="scientific">Mycena rosella</name>
    <name type="common">Pink bonnet</name>
    <name type="synonym">Agaricus rosellus</name>
    <dbReference type="NCBI Taxonomy" id="1033263"/>
    <lineage>
        <taxon>Eukaryota</taxon>
        <taxon>Fungi</taxon>
        <taxon>Dikarya</taxon>
        <taxon>Basidiomycota</taxon>
        <taxon>Agaricomycotina</taxon>
        <taxon>Agaricomycetes</taxon>
        <taxon>Agaricomycetidae</taxon>
        <taxon>Agaricales</taxon>
        <taxon>Marasmiineae</taxon>
        <taxon>Mycenaceae</taxon>
        <taxon>Mycena</taxon>
    </lineage>
</organism>